<reference evidence="9" key="1">
    <citation type="submission" date="2024-05" db="EMBL/GenBank/DDBJ databases">
        <authorList>
            <person name="Jung D.-H."/>
        </authorList>
    </citation>
    <scope>NUCLEOTIDE SEQUENCE</scope>
    <source>
        <strain evidence="9">JA-25</strain>
    </source>
</reference>
<dbReference type="PROSITE" id="PS51257">
    <property type="entry name" value="PROKAR_LIPOPROTEIN"/>
    <property type="match status" value="1"/>
</dbReference>
<feature type="domain" description="ABC3 transporter permease C-terminal" evidence="7">
    <location>
        <begin position="700"/>
        <end position="813"/>
    </location>
</feature>
<dbReference type="Pfam" id="PF12704">
    <property type="entry name" value="MacB_PCD"/>
    <property type="match status" value="1"/>
</dbReference>
<dbReference type="Proteomes" id="UP000606008">
    <property type="component" value="Unassembled WGS sequence"/>
</dbReference>
<keyword evidence="2" id="KW-1003">Cell membrane</keyword>
<feature type="transmembrane region" description="Helical" evidence="6">
    <location>
        <begin position="390"/>
        <end position="414"/>
    </location>
</feature>
<dbReference type="PANTHER" id="PTHR30572:SF18">
    <property type="entry name" value="ABC-TYPE MACROLIDE FAMILY EXPORT SYSTEM PERMEASE COMPONENT 2"/>
    <property type="match status" value="1"/>
</dbReference>
<keyword evidence="5 6" id="KW-0472">Membrane</keyword>
<evidence type="ECO:0000256" key="4">
    <source>
        <dbReference type="ARBA" id="ARBA00022989"/>
    </source>
</evidence>
<proteinExistence type="predicted"/>
<feature type="transmembrane region" description="Helical" evidence="6">
    <location>
        <begin position="21"/>
        <end position="41"/>
    </location>
</feature>
<evidence type="ECO:0000313" key="9">
    <source>
        <dbReference type="EMBL" id="NID10451.1"/>
    </source>
</evidence>
<dbReference type="RefSeq" id="WP_166691756.1">
    <property type="nucleotide sequence ID" value="NZ_WAEL01000003.1"/>
</dbReference>
<name>A0ABX0QDF3_9BACT</name>
<evidence type="ECO:0000313" key="10">
    <source>
        <dbReference type="Proteomes" id="UP000606008"/>
    </source>
</evidence>
<evidence type="ECO:0000259" key="8">
    <source>
        <dbReference type="Pfam" id="PF12704"/>
    </source>
</evidence>
<comment type="subcellular location">
    <subcellularLocation>
        <location evidence="1">Cell membrane</location>
        <topology evidence="1">Multi-pass membrane protein</topology>
    </subcellularLocation>
</comment>
<dbReference type="Pfam" id="PF02687">
    <property type="entry name" value="FtsX"/>
    <property type="match status" value="2"/>
</dbReference>
<keyword evidence="10" id="KW-1185">Reference proteome</keyword>
<evidence type="ECO:0000259" key="7">
    <source>
        <dbReference type="Pfam" id="PF02687"/>
    </source>
</evidence>
<accession>A0ABX0QDF3</accession>
<feature type="transmembrane region" description="Helical" evidence="6">
    <location>
        <begin position="697"/>
        <end position="722"/>
    </location>
</feature>
<feature type="transmembrane region" description="Helical" evidence="6">
    <location>
        <begin position="348"/>
        <end position="370"/>
    </location>
</feature>
<evidence type="ECO:0000256" key="5">
    <source>
        <dbReference type="ARBA" id="ARBA00023136"/>
    </source>
</evidence>
<sequence>MLRSHLTLAFRQLWRNRLYTSLNVLGLAIGLSACWVIFQIVSFEFSFDRNHPNGDRLYRVVSRLDIDGKEMGHAGVPKPLAGAIQTKVAGVDLTIPFQKVYEPAIDVAAAVPSVKPVRIDAVDHVCRTTSDYFKLVPYRWLAGDPANALAEPGRVVLTQRRMQQYFPQLTPQQAIGRQLTYYGFNDTTRTVVAGVIADLTYPTDFDGKEFIALVGDKTYSDPEEWGSINSDNWLYVLVQPNVNVARLSEQATRLTRANAAPLFRKWGTSDMNQQVVFQPLSDIHFNPDYDGRADKKRLLSLVGLALFVLALAVVNYVNLSTAQVPQRAREIGVRKALGSSRMALMTQFLGETALVTALALLVAWPFAGLFMQSFHDLIPEGTTNYLNVGLLAAFLLTLLLLVSVFAGMYPAWLITRLQAVQVLRSGKSAVLTGSSGRITLRKSLIVFQFIIAQVFIVGAIIIGQQLRFAFTKELGFTRQAVVLVKAPMKYVWNVKSPLRTRHLTLRETYRQLPGVATVSLGDAPLTGSYSTGEARIKGRKGQEILAAIQRKHIDTTWLNLYGIKLLAGRNVQPSDTAREWVVNETALKTFDLGTPEQAIGKLLYEGKKAYPIVGVVNDFNTLGISRKINPVALMTETRTNNTLNIKLASTNPADWSGTLAALEQAWKKAYPDDAFKYEFYDDSMQHLYREEQTLSRVINLATAVAILISCLGLFGLATLTAFQRTKEIGIRKVLGASVASVVALLSQEFVVLVGIAIVIATPLAGWGMKQWLNNYAYQIDLSWWLFAGAAVLALIIALVTVAFQSIRAAIANPVDSLRNE</sequence>
<dbReference type="InterPro" id="IPR003838">
    <property type="entry name" value="ABC3_permease_C"/>
</dbReference>
<comment type="caution">
    <text evidence="9">The sequence shown here is derived from an EMBL/GenBank/DDBJ whole genome shotgun (WGS) entry which is preliminary data.</text>
</comment>
<dbReference type="PANTHER" id="PTHR30572">
    <property type="entry name" value="MEMBRANE COMPONENT OF TRANSPORTER-RELATED"/>
    <property type="match status" value="1"/>
</dbReference>
<evidence type="ECO:0000256" key="6">
    <source>
        <dbReference type="SAM" id="Phobius"/>
    </source>
</evidence>
<evidence type="ECO:0000256" key="2">
    <source>
        <dbReference type="ARBA" id="ARBA00022475"/>
    </source>
</evidence>
<dbReference type="InterPro" id="IPR025857">
    <property type="entry name" value="MacB_PCD"/>
</dbReference>
<organism evidence="9 10">
    <name type="scientific">Fibrivirga algicola</name>
    <dbReference type="NCBI Taxonomy" id="2950420"/>
    <lineage>
        <taxon>Bacteria</taxon>
        <taxon>Pseudomonadati</taxon>
        <taxon>Bacteroidota</taxon>
        <taxon>Cytophagia</taxon>
        <taxon>Cytophagales</taxon>
        <taxon>Spirosomataceae</taxon>
        <taxon>Fibrivirga</taxon>
    </lineage>
</organism>
<evidence type="ECO:0000256" key="3">
    <source>
        <dbReference type="ARBA" id="ARBA00022692"/>
    </source>
</evidence>
<keyword evidence="3 6" id="KW-0812">Transmembrane</keyword>
<feature type="transmembrane region" description="Helical" evidence="6">
    <location>
        <begin position="298"/>
        <end position="319"/>
    </location>
</feature>
<dbReference type="EMBL" id="WAEL01000003">
    <property type="protein sequence ID" value="NID10451.1"/>
    <property type="molecule type" value="Genomic_DNA"/>
</dbReference>
<protein>
    <submittedName>
        <fullName evidence="9">FtsX-like permease family protein</fullName>
    </submittedName>
</protein>
<keyword evidence="4 6" id="KW-1133">Transmembrane helix</keyword>
<evidence type="ECO:0000256" key="1">
    <source>
        <dbReference type="ARBA" id="ARBA00004651"/>
    </source>
</evidence>
<feature type="transmembrane region" description="Helical" evidence="6">
    <location>
        <begin position="734"/>
        <end position="761"/>
    </location>
</feature>
<feature type="transmembrane region" description="Helical" evidence="6">
    <location>
        <begin position="781"/>
        <end position="803"/>
    </location>
</feature>
<feature type="transmembrane region" description="Helical" evidence="6">
    <location>
        <begin position="444"/>
        <end position="463"/>
    </location>
</feature>
<gene>
    <name evidence="9" type="ORF">F7231_09730</name>
</gene>
<feature type="domain" description="ABC3 transporter permease C-terminal" evidence="7">
    <location>
        <begin position="304"/>
        <end position="418"/>
    </location>
</feature>
<dbReference type="InterPro" id="IPR050250">
    <property type="entry name" value="Macrolide_Exporter_MacB"/>
</dbReference>
<feature type="domain" description="MacB-like periplasmic core" evidence="8">
    <location>
        <begin position="20"/>
        <end position="253"/>
    </location>
</feature>